<dbReference type="EMBL" id="GBXM01065842">
    <property type="protein sequence ID" value="JAH42735.1"/>
    <property type="molecule type" value="Transcribed_RNA"/>
</dbReference>
<reference evidence="1" key="1">
    <citation type="submission" date="2014-11" db="EMBL/GenBank/DDBJ databases">
        <authorList>
            <person name="Amaro Gonzalez C."/>
        </authorList>
    </citation>
    <scope>NUCLEOTIDE SEQUENCE</scope>
</reference>
<organism evidence="1">
    <name type="scientific">Anguilla anguilla</name>
    <name type="common">European freshwater eel</name>
    <name type="synonym">Muraena anguilla</name>
    <dbReference type="NCBI Taxonomy" id="7936"/>
    <lineage>
        <taxon>Eukaryota</taxon>
        <taxon>Metazoa</taxon>
        <taxon>Chordata</taxon>
        <taxon>Craniata</taxon>
        <taxon>Vertebrata</taxon>
        <taxon>Euteleostomi</taxon>
        <taxon>Actinopterygii</taxon>
        <taxon>Neopterygii</taxon>
        <taxon>Teleostei</taxon>
        <taxon>Anguilliformes</taxon>
        <taxon>Anguillidae</taxon>
        <taxon>Anguilla</taxon>
    </lineage>
</organism>
<dbReference type="AlphaFoldDB" id="A0A0E9SQ05"/>
<proteinExistence type="predicted"/>
<sequence>MKLWGWLPSRSQIVPCTASITRCCLSSKREAAWLSAAQSRACLAQRNIEHDC</sequence>
<protein>
    <submittedName>
        <fullName evidence="1">Uncharacterized protein</fullName>
    </submittedName>
</protein>
<reference evidence="1" key="2">
    <citation type="journal article" date="2015" name="Fish Shellfish Immunol.">
        <title>Early steps in the European eel (Anguilla anguilla)-Vibrio vulnificus interaction in the gills: Role of the RtxA13 toxin.</title>
        <authorList>
            <person name="Callol A."/>
            <person name="Pajuelo D."/>
            <person name="Ebbesson L."/>
            <person name="Teles M."/>
            <person name="MacKenzie S."/>
            <person name="Amaro C."/>
        </authorList>
    </citation>
    <scope>NUCLEOTIDE SEQUENCE</scope>
</reference>
<accession>A0A0E9SQ05</accession>
<name>A0A0E9SQ05_ANGAN</name>
<evidence type="ECO:0000313" key="1">
    <source>
        <dbReference type="EMBL" id="JAH42735.1"/>
    </source>
</evidence>